<dbReference type="Pfam" id="PF02130">
    <property type="entry name" value="YbeY"/>
    <property type="match status" value="1"/>
</dbReference>
<name>A0A2U2HP45_9BURK</name>
<evidence type="ECO:0000256" key="4">
    <source>
        <dbReference type="ARBA" id="ARBA00022759"/>
    </source>
</evidence>
<dbReference type="Proteomes" id="UP000241421">
    <property type="component" value="Unassembled WGS sequence"/>
</dbReference>
<dbReference type="InterPro" id="IPR020549">
    <property type="entry name" value="YbeY_CS"/>
</dbReference>
<dbReference type="OrthoDB" id="9807740at2"/>
<dbReference type="GO" id="GO:0006364">
    <property type="term" value="P:rRNA processing"/>
    <property type="evidence" value="ECO:0007669"/>
    <property type="project" value="UniProtKB-UniRule"/>
</dbReference>
<organism evidence="8 9">
    <name type="scientific">Massilia glaciei</name>
    <dbReference type="NCBI Taxonomy" id="1524097"/>
    <lineage>
        <taxon>Bacteria</taxon>
        <taxon>Pseudomonadati</taxon>
        <taxon>Pseudomonadota</taxon>
        <taxon>Betaproteobacteria</taxon>
        <taxon>Burkholderiales</taxon>
        <taxon>Oxalobacteraceae</taxon>
        <taxon>Telluria group</taxon>
        <taxon>Massilia</taxon>
    </lineage>
</organism>
<comment type="similarity">
    <text evidence="1 7">Belongs to the endoribonuclease YbeY family.</text>
</comment>
<dbReference type="RefSeq" id="WP_106756809.1">
    <property type="nucleotide sequence ID" value="NZ_PXWF02000099.1"/>
</dbReference>
<dbReference type="Gene3D" id="3.40.390.30">
    <property type="entry name" value="Metalloproteases ('zincins'), catalytic domain"/>
    <property type="match status" value="1"/>
</dbReference>
<reference evidence="8 9" key="1">
    <citation type="submission" date="2018-04" db="EMBL/GenBank/DDBJ databases">
        <title>Massilia violaceinigra sp. nov., a novel purple-pigmented bacterium isolated from Tianshan glacier, Xinjiang, China.</title>
        <authorList>
            <person name="Wang H."/>
        </authorList>
    </citation>
    <scope>NUCLEOTIDE SEQUENCE [LARGE SCALE GENOMIC DNA]</scope>
    <source>
        <strain evidence="8 9">B448-2</strain>
    </source>
</reference>
<evidence type="ECO:0000256" key="7">
    <source>
        <dbReference type="HAMAP-Rule" id="MF_00009"/>
    </source>
</evidence>
<dbReference type="EC" id="3.1.-.-" evidence="7"/>
<dbReference type="AlphaFoldDB" id="A0A2U2HP45"/>
<evidence type="ECO:0000313" key="8">
    <source>
        <dbReference type="EMBL" id="PWF49278.1"/>
    </source>
</evidence>
<evidence type="ECO:0000256" key="3">
    <source>
        <dbReference type="ARBA" id="ARBA00022723"/>
    </source>
</evidence>
<comment type="cofactor">
    <cofactor evidence="7">
        <name>Zn(2+)</name>
        <dbReference type="ChEBI" id="CHEBI:29105"/>
    </cofactor>
    <text evidence="7">Binds 1 zinc ion.</text>
</comment>
<evidence type="ECO:0000256" key="2">
    <source>
        <dbReference type="ARBA" id="ARBA00022722"/>
    </source>
</evidence>
<keyword evidence="2 7" id="KW-0540">Nuclease</keyword>
<evidence type="ECO:0000256" key="1">
    <source>
        <dbReference type="ARBA" id="ARBA00010875"/>
    </source>
</evidence>
<sequence length="157" mass="17680">MPVKNKLSLAVQYPDERLEHTITRPKVRRWVQAALFAPAELTVRFVGADEGRALNRDYRGKDYATNVLTFAYNEGEEIADDAPTQADIILCTDVLEQEAAQQKKTLEEHTAHLIVHGVLHAQGYDHDDDTEASEMEQLEKDILSTLGYPDPYAAEAR</sequence>
<dbReference type="GO" id="GO:0004222">
    <property type="term" value="F:metalloendopeptidase activity"/>
    <property type="evidence" value="ECO:0007669"/>
    <property type="project" value="InterPro"/>
</dbReference>
<comment type="subcellular location">
    <subcellularLocation>
        <location evidence="7">Cytoplasm</location>
    </subcellularLocation>
</comment>
<proteinExistence type="inferred from homology"/>
<dbReference type="SUPFAM" id="SSF55486">
    <property type="entry name" value="Metalloproteases ('zincins'), catalytic domain"/>
    <property type="match status" value="1"/>
</dbReference>
<dbReference type="InterPro" id="IPR002036">
    <property type="entry name" value="YbeY"/>
</dbReference>
<keyword evidence="7" id="KW-0690">Ribosome biogenesis</keyword>
<protein>
    <recommendedName>
        <fullName evidence="7">Endoribonuclease YbeY</fullName>
        <ecNumber evidence="7">3.1.-.-</ecNumber>
    </recommendedName>
</protein>
<keyword evidence="6 7" id="KW-0862">Zinc</keyword>
<comment type="function">
    <text evidence="7">Single strand-specific metallo-endoribonuclease involved in late-stage 70S ribosome quality control and in maturation of the 3' terminus of the 16S rRNA.</text>
</comment>
<feature type="binding site" evidence="7">
    <location>
        <position position="120"/>
    </location>
    <ligand>
        <name>Zn(2+)</name>
        <dbReference type="ChEBI" id="CHEBI:29105"/>
        <note>catalytic</note>
    </ligand>
</feature>
<evidence type="ECO:0000256" key="6">
    <source>
        <dbReference type="ARBA" id="ARBA00022833"/>
    </source>
</evidence>
<dbReference type="InterPro" id="IPR023091">
    <property type="entry name" value="MetalPrtase_cat_dom_sf_prd"/>
</dbReference>
<keyword evidence="7" id="KW-0698">rRNA processing</keyword>
<accession>A0A2U2HP45</accession>
<keyword evidence="5 7" id="KW-0378">Hydrolase</keyword>
<evidence type="ECO:0000256" key="5">
    <source>
        <dbReference type="ARBA" id="ARBA00022801"/>
    </source>
</evidence>
<keyword evidence="3 7" id="KW-0479">Metal-binding</keyword>
<dbReference type="GO" id="GO:0008270">
    <property type="term" value="F:zinc ion binding"/>
    <property type="evidence" value="ECO:0007669"/>
    <property type="project" value="UniProtKB-UniRule"/>
</dbReference>
<dbReference type="GO" id="GO:0005737">
    <property type="term" value="C:cytoplasm"/>
    <property type="evidence" value="ECO:0007669"/>
    <property type="project" value="UniProtKB-SubCell"/>
</dbReference>
<dbReference type="HAMAP" id="MF_00009">
    <property type="entry name" value="Endoribonucl_YbeY"/>
    <property type="match status" value="1"/>
</dbReference>
<feature type="binding site" evidence="7">
    <location>
        <position position="116"/>
    </location>
    <ligand>
        <name>Zn(2+)</name>
        <dbReference type="ChEBI" id="CHEBI:29105"/>
        <note>catalytic</note>
    </ligand>
</feature>
<keyword evidence="9" id="KW-1185">Reference proteome</keyword>
<dbReference type="PANTHER" id="PTHR46986:SF1">
    <property type="entry name" value="ENDORIBONUCLEASE YBEY, CHLOROPLASTIC"/>
    <property type="match status" value="1"/>
</dbReference>
<dbReference type="PROSITE" id="PS01306">
    <property type="entry name" value="UPF0054"/>
    <property type="match status" value="1"/>
</dbReference>
<keyword evidence="4 7" id="KW-0255">Endonuclease</keyword>
<dbReference type="EMBL" id="PXWF02000099">
    <property type="protein sequence ID" value="PWF49278.1"/>
    <property type="molecule type" value="Genomic_DNA"/>
</dbReference>
<dbReference type="PANTHER" id="PTHR46986">
    <property type="entry name" value="ENDORIBONUCLEASE YBEY, CHLOROPLASTIC"/>
    <property type="match status" value="1"/>
</dbReference>
<comment type="caution">
    <text evidence="8">The sequence shown here is derived from an EMBL/GenBank/DDBJ whole genome shotgun (WGS) entry which is preliminary data.</text>
</comment>
<keyword evidence="7" id="KW-0963">Cytoplasm</keyword>
<dbReference type="NCBIfam" id="TIGR00043">
    <property type="entry name" value="rRNA maturation RNase YbeY"/>
    <property type="match status" value="1"/>
</dbReference>
<feature type="binding site" evidence="7">
    <location>
        <position position="126"/>
    </location>
    <ligand>
        <name>Zn(2+)</name>
        <dbReference type="ChEBI" id="CHEBI:29105"/>
        <note>catalytic</note>
    </ligand>
</feature>
<evidence type="ECO:0000313" key="9">
    <source>
        <dbReference type="Proteomes" id="UP000241421"/>
    </source>
</evidence>
<dbReference type="GO" id="GO:0004521">
    <property type="term" value="F:RNA endonuclease activity"/>
    <property type="evidence" value="ECO:0007669"/>
    <property type="project" value="UniProtKB-UniRule"/>
</dbReference>
<gene>
    <name evidence="7" type="primary">ybeY</name>
    <name evidence="8" type="ORF">C7C56_007375</name>
</gene>